<proteinExistence type="predicted"/>
<accession>A0A645AS10</accession>
<evidence type="ECO:0008006" key="3">
    <source>
        <dbReference type="Google" id="ProtNLM"/>
    </source>
</evidence>
<dbReference type="AlphaFoldDB" id="A0A645AS10"/>
<keyword evidence="1" id="KW-0472">Membrane</keyword>
<evidence type="ECO:0000313" key="2">
    <source>
        <dbReference type="EMBL" id="MPM55101.1"/>
    </source>
</evidence>
<dbReference type="EMBL" id="VSSQ01015113">
    <property type="protein sequence ID" value="MPM55101.1"/>
    <property type="molecule type" value="Genomic_DNA"/>
</dbReference>
<sequence>MAVAMDTRAFGFRKHRTYIDKISMTRSDWVSLIGIFVLAGVLIACNYMLPRTILQFFVQ</sequence>
<gene>
    <name evidence="2" type="ORF">SDC9_101886</name>
</gene>
<reference evidence="2" key="1">
    <citation type="submission" date="2019-08" db="EMBL/GenBank/DDBJ databases">
        <authorList>
            <person name="Kucharzyk K."/>
            <person name="Murdoch R.W."/>
            <person name="Higgins S."/>
            <person name="Loffler F."/>
        </authorList>
    </citation>
    <scope>NUCLEOTIDE SEQUENCE</scope>
</reference>
<feature type="transmembrane region" description="Helical" evidence="1">
    <location>
        <begin position="29"/>
        <end position="49"/>
    </location>
</feature>
<keyword evidence="1" id="KW-0812">Transmembrane</keyword>
<organism evidence="2">
    <name type="scientific">bioreactor metagenome</name>
    <dbReference type="NCBI Taxonomy" id="1076179"/>
    <lineage>
        <taxon>unclassified sequences</taxon>
        <taxon>metagenomes</taxon>
        <taxon>ecological metagenomes</taxon>
    </lineage>
</organism>
<protein>
    <recommendedName>
        <fullName evidence="3">Energy-coupling factor transporter transmembrane protein EcfT</fullName>
    </recommendedName>
</protein>
<keyword evidence="1" id="KW-1133">Transmembrane helix</keyword>
<comment type="caution">
    <text evidence="2">The sequence shown here is derived from an EMBL/GenBank/DDBJ whole genome shotgun (WGS) entry which is preliminary data.</text>
</comment>
<name>A0A645AS10_9ZZZZ</name>
<evidence type="ECO:0000256" key="1">
    <source>
        <dbReference type="SAM" id="Phobius"/>
    </source>
</evidence>